<gene>
    <name evidence="2" type="ORF">TELCIR_23743</name>
</gene>
<protein>
    <recommendedName>
        <fullName evidence="1">Tyrosine-protein phosphatase domain-containing protein</fullName>
    </recommendedName>
</protein>
<dbReference type="Pfam" id="PF00102">
    <property type="entry name" value="Y_phosphatase"/>
    <property type="match status" value="1"/>
</dbReference>
<dbReference type="GO" id="GO:0004725">
    <property type="term" value="F:protein tyrosine phosphatase activity"/>
    <property type="evidence" value="ECO:0007669"/>
    <property type="project" value="InterPro"/>
</dbReference>
<sequence>LTSRISSKKLGDGVMEAHREFIKESPTFFSYFKKENQSKNLKPDVVFLYDFNRVKLSGDSGDYYHASYVDGAFKRSKLLPIIIRIVILTPAD</sequence>
<feature type="domain" description="Tyrosine-protein phosphatase" evidence="1">
    <location>
        <begin position="36"/>
        <end position="76"/>
    </location>
</feature>
<evidence type="ECO:0000259" key="1">
    <source>
        <dbReference type="Pfam" id="PF00102"/>
    </source>
</evidence>
<dbReference type="SUPFAM" id="SSF52799">
    <property type="entry name" value="(Phosphotyrosine protein) phosphatases II"/>
    <property type="match status" value="1"/>
</dbReference>
<reference evidence="2 3" key="1">
    <citation type="submission" date="2015-09" db="EMBL/GenBank/DDBJ databases">
        <title>Draft genome of the parasitic nematode Teladorsagia circumcincta isolate WARC Sus (inbred).</title>
        <authorList>
            <person name="Mitreva M."/>
        </authorList>
    </citation>
    <scope>NUCLEOTIDE SEQUENCE [LARGE SCALE GENOMIC DNA]</scope>
    <source>
        <strain evidence="2 3">S</strain>
    </source>
</reference>
<feature type="non-terminal residue" evidence="2">
    <location>
        <position position="1"/>
    </location>
</feature>
<dbReference type="Proteomes" id="UP000230423">
    <property type="component" value="Unassembled WGS sequence"/>
</dbReference>
<accession>A0A2G9TBG4</accession>
<dbReference type="InterPro" id="IPR000242">
    <property type="entry name" value="PTP_cat"/>
</dbReference>
<dbReference type="AlphaFoldDB" id="A0A2G9TBG4"/>
<dbReference type="EMBL" id="KZ391440">
    <property type="protein sequence ID" value="PIO54882.1"/>
    <property type="molecule type" value="Genomic_DNA"/>
</dbReference>
<keyword evidence="3" id="KW-1185">Reference proteome</keyword>
<proteinExistence type="predicted"/>
<dbReference type="OrthoDB" id="5843820at2759"/>
<evidence type="ECO:0000313" key="3">
    <source>
        <dbReference type="Proteomes" id="UP000230423"/>
    </source>
</evidence>
<dbReference type="Gene3D" id="3.90.190.10">
    <property type="entry name" value="Protein tyrosine phosphatase superfamily"/>
    <property type="match status" value="1"/>
</dbReference>
<dbReference type="InterPro" id="IPR029021">
    <property type="entry name" value="Prot-tyrosine_phosphatase-like"/>
</dbReference>
<name>A0A2G9TBG4_TELCI</name>
<organism evidence="2 3">
    <name type="scientific">Teladorsagia circumcincta</name>
    <name type="common">Brown stomach worm</name>
    <name type="synonym">Ostertagia circumcincta</name>
    <dbReference type="NCBI Taxonomy" id="45464"/>
    <lineage>
        <taxon>Eukaryota</taxon>
        <taxon>Metazoa</taxon>
        <taxon>Ecdysozoa</taxon>
        <taxon>Nematoda</taxon>
        <taxon>Chromadorea</taxon>
        <taxon>Rhabditida</taxon>
        <taxon>Rhabditina</taxon>
        <taxon>Rhabditomorpha</taxon>
        <taxon>Strongyloidea</taxon>
        <taxon>Trichostrongylidae</taxon>
        <taxon>Teladorsagia</taxon>
    </lineage>
</organism>
<evidence type="ECO:0000313" key="2">
    <source>
        <dbReference type="EMBL" id="PIO54882.1"/>
    </source>
</evidence>